<dbReference type="PANTHER" id="PTHR13710">
    <property type="entry name" value="DNA HELICASE RECQ FAMILY MEMBER"/>
    <property type="match status" value="1"/>
</dbReference>
<keyword evidence="16" id="KW-1185">Reference proteome</keyword>
<keyword evidence="8" id="KW-0413">Isomerase</keyword>
<dbReference type="InterPro" id="IPR032284">
    <property type="entry name" value="RecQ_Zn-bd"/>
</dbReference>
<proteinExistence type="inferred from homology"/>
<dbReference type="PROSITE" id="PS51192">
    <property type="entry name" value="HELICASE_ATP_BIND_1"/>
    <property type="match status" value="1"/>
</dbReference>
<evidence type="ECO:0000256" key="5">
    <source>
        <dbReference type="ARBA" id="ARBA00022806"/>
    </source>
</evidence>
<organism evidence="15 16">
    <name type="scientific">Kineococcus glutinatus</name>
    <dbReference type="NCBI Taxonomy" id="1070872"/>
    <lineage>
        <taxon>Bacteria</taxon>
        <taxon>Bacillati</taxon>
        <taxon>Actinomycetota</taxon>
        <taxon>Actinomycetes</taxon>
        <taxon>Kineosporiales</taxon>
        <taxon>Kineosporiaceae</taxon>
        <taxon>Kineococcus</taxon>
    </lineage>
</organism>
<dbReference type="InterPro" id="IPR004589">
    <property type="entry name" value="DNA_helicase_ATP-dep_RecQ"/>
</dbReference>
<keyword evidence="7" id="KW-0238">DNA-binding</keyword>
<keyword evidence="5 15" id="KW-0347">Helicase</keyword>
<evidence type="ECO:0000256" key="10">
    <source>
        <dbReference type="ARBA" id="ARBA00034808"/>
    </source>
</evidence>
<dbReference type="Gene3D" id="1.10.10.10">
    <property type="entry name" value="Winged helix-like DNA-binding domain superfamily/Winged helix DNA-binding domain"/>
    <property type="match status" value="1"/>
</dbReference>
<dbReference type="EMBL" id="BAABIL010000441">
    <property type="protein sequence ID" value="GAA4987507.1"/>
    <property type="molecule type" value="Genomic_DNA"/>
</dbReference>
<keyword evidence="2" id="KW-0479">Metal-binding</keyword>
<dbReference type="EC" id="5.6.2.4" evidence="10"/>
<feature type="domain" description="Helicase C-terminal" evidence="14">
    <location>
        <begin position="232"/>
        <end position="385"/>
    </location>
</feature>
<evidence type="ECO:0000313" key="15">
    <source>
        <dbReference type="EMBL" id="GAA4987507.1"/>
    </source>
</evidence>
<evidence type="ECO:0000259" key="14">
    <source>
        <dbReference type="PROSITE" id="PS51194"/>
    </source>
</evidence>
<evidence type="ECO:0000256" key="3">
    <source>
        <dbReference type="ARBA" id="ARBA00022741"/>
    </source>
</evidence>
<dbReference type="SMART" id="SM00490">
    <property type="entry name" value="HELICc"/>
    <property type="match status" value="1"/>
</dbReference>
<dbReference type="Pfam" id="PF12073">
    <property type="entry name" value="DUF3553"/>
    <property type="match status" value="1"/>
</dbReference>
<dbReference type="RefSeq" id="WP_345713135.1">
    <property type="nucleotide sequence ID" value="NZ_BAABIL010000441.1"/>
</dbReference>
<evidence type="ECO:0000256" key="8">
    <source>
        <dbReference type="ARBA" id="ARBA00023235"/>
    </source>
</evidence>
<sequence length="549" mass="58415">MTSSSPRPGAQRLRAAARDAFGFDDLRPGQLEAMLAVLEGRDVLVVMPTGAGKSAIYQVPSLLREGPVVVVSPLIALQRDQVDAIHGDRARGGAVMLNSQLSAAGWRRAQEALRAQEVRFAFLAPEQLAREEVVEELAALHPAMVVVDEAHCVSAWGHDFRPDYLRLAGAVERLGRPQVLALTATAGPQVRAEVVERLGMRDPAVLVEGFDRPNITLEVRRCLAEDDQRALVVERAAAVAGPVIVYVARRRDAEELAGELRAVGRAADFYHAGRSRTDRDAVHHGFLEGALDAVVATNAFGMGIDKPDVRAVVHAQVPDSLDSYYQEVGRAGRDGEPATALLAYRPEDLGLRRFFAAGIPGGDDLAQLAGVVRRHDEPVAVAELKEETGLSQTRLGNLVNLLEQADAIAETPEGELVVPAGAAPPARAAARAVGIAEQHHRVEESRIEMVRAYAETAGCRRQFLLGYFGEELPGPCGSCDTCAAGSAAGVAGAGAEHPFPVGGTVQHQQWGAGQVMGYEADRVTVAFAEVGYKTLSVPLVVEQGLLTAA</sequence>
<gene>
    <name evidence="15" type="ORF">GCM10023225_26850</name>
</gene>
<evidence type="ECO:0000256" key="9">
    <source>
        <dbReference type="ARBA" id="ARBA00034617"/>
    </source>
</evidence>
<dbReference type="InterPro" id="IPR011545">
    <property type="entry name" value="DEAD/DEAH_box_helicase_dom"/>
</dbReference>
<reference evidence="16" key="1">
    <citation type="journal article" date="2019" name="Int. J. Syst. Evol. Microbiol.">
        <title>The Global Catalogue of Microorganisms (GCM) 10K type strain sequencing project: providing services to taxonomists for standard genome sequencing and annotation.</title>
        <authorList>
            <consortium name="The Broad Institute Genomics Platform"/>
            <consortium name="The Broad Institute Genome Sequencing Center for Infectious Disease"/>
            <person name="Wu L."/>
            <person name="Ma J."/>
        </authorList>
    </citation>
    <scope>NUCLEOTIDE SEQUENCE [LARGE SCALE GENOMIC DNA]</scope>
    <source>
        <strain evidence="16">JCM 18126</strain>
    </source>
</reference>
<dbReference type="Pfam" id="PF16124">
    <property type="entry name" value="RecQ_Zn_bind"/>
    <property type="match status" value="1"/>
</dbReference>
<protein>
    <recommendedName>
        <fullName evidence="11">ATP-dependent DNA helicase RecQ</fullName>
        <ecNumber evidence="10">5.6.2.4</ecNumber>
    </recommendedName>
    <alternativeName>
        <fullName evidence="12">DNA 3'-5' helicase RecQ</fullName>
    </alternativeName>
</protein>
<dbReference type="NCBIfam" id="TIGR00614">
    <property type="entry name" value="recQ_fam"/>
    <property type="match status" value="1"/>
</dbReference>
<dbReference type="InterPro" id="IPR001650">
    <property type="entry name" value="Helicase_C-like"/>
</dbReference>
<evidence type="ECO:0000259" key="13">
    <source>
        <dbReference type="PROSITE" id="PS51192"/>
    </source>
</evidence>
<keyword evidence="4" id="KW-0378">Hydrolase</keyword>
<name>A0ABP9I535_9ACTN</name>
<evidence type="ECO:0000256" key="2">
    <source>
        <dbReference type="ARBA" id="ARBA00022723"/>
    </source>
</evidence>
<dbReference type="PANTHER" id="PTHR13710:SF105">
    <property type="entry name" value="ATP-DEPENDENT DNA HELICASE Q1"/>
    <property type="match status" value="1"/>
</dbReference>
<comment type="caution">
    <text evidence="15">The sequence shown here is derived from an EMBL/GenBank/DDBJ whole genome shotgun (WGS) entry which is preliminary data.</text>
</comment>
<evidence type="ECO:0000256" key="6">
    <source>
        <dbReference type="ARBA" id="ARBA00022840"/>
    </source>
</evidence>
<dbReference type="Proteomes" id="UP001501195">
    <property type="component" value="Unassembled WGS sequence"/>
</dbReference>
<dbReference type="SMART" id="SM00487">
    <property type="entry name" value="DEXDc"/>
    <property type="match status" value="1"/>
</dbReference>
<keyword evidence="6" id="KW-0067">ATP-binding</keyword>
<evidence type="ECO:0000256" key="4">
    <source>
        <dbReference type="ARBA" id="ARBA00022801"/>
    </source>
</evidence>
<comment type="similarity">
    <text evidence="1">Belongs to the helicase family. RecQ subfamily.</text>
</comment>
<accession>A0ABP9I535</accession>
<evidence type="ECO:0000256" key="12">
    <source>
        <dbReference type="ARBA" id="ARBA00044550"/>
    </source>
</evidence>
<evidence type="ECO:0000256" key="1">
    <source>
        <dbReference type="ARBA" id="ARBA00005446"/>
    </source>
</evidence>
<comment type="catalytic activity">
    <reaction evidence="9">
        <text>Couples ATP hydrolysis with the unwinding of duplex DNA by translocating in the 3'-5' direction.</text>
        <dbReference type="EC" id="5.6.2.4"/>
    </reaction>
</comment>
<dbReference type="InterPro" id="IPR014001">
    <property type="entry name" value="Helicase_ATP-bd"/>
</dbReference>
<dbReference type="PROSITE" id="PS51194">
    <property type="entry name" value="HELICASE_CTER"/>
    <property type="match status" value="1"/>
</dbReference>
<keyword evidence="3" id="KW-0547">Nucleotide-binding</keyword>
<dbReference type="SUPFAM" id="SSF52540">
    <property type="entry name" value="P-loop containing nucleoside triphosphate hydrolases"/>
    <property type="match status" value="1"/>
</dbReference>
<dbReference type="InterPro" id="IPR027417">
    <property type="entry name" value="P-loop_NTPase"/>
</dbReference>
<feature type="domain" description="Helicase ATP-binding" evidence="13">
    <location>
        <begin position="34"/>
        <end position="204"/>
    </location>
</feature>
<dbReference type="InterPro" id="IPR021938">
    <property type="entry name" value="DUF3553"/>
</dbReference>
<dbReference type="Gene3D" id="3.40.50.300">
    <property type="entry name" value="P-loop containing nucleotide triphosphate hydrolases"/>
    <property type="match status" value="2"/>
</dbReference>
<dbReference type="Pfam" id="PF00271">
    <property type="entry name" value="Helicase_C"/>
    <property type="match status" value="1"/>
</dbReference>
<dbReference type="Pfam" id="PF00270">
    <property type="entry name" value="DEAD"/>
    <property type="match status" value="1"/>
</dbReference>
<dbReference type="GO" id="GO:0004386">
    <property type="term" value="F:helicase activity"/>
    <property type="evidence" value="ECO:0007669"/>
    <property type="project" value="UniProtKB-KW"/>
</dbReference>
<dbReference type="InterPro" id="IPR036388">
    <property type="entry name" value="WH-like_DNA-bd_sf"/>
</dbReference>
<evidence type="ECO:0000256" key="11">
    <source>
        <dbReference type="ARBA" id="ARBA00044535"/>
    </source>
</evidence>
<evidence type="ECO:0000313" key="16">
    <source>
        <dbReference type="Proteomes" id="UP001501195"/>
    </source>
</evidence>
<dbReference type="CDD" id="cd17920">
    <property type="entry name" value="DEXHc_RecQ"/>
    <property type="match status" value="1"/>
</dbReference>
<evidence type="ECO:0000256" key="7">
    <source>
        <dbReference type="ARBA" id="ARBA00023125"/>
    </source>
</evidence>